<dbReference type="GO" id="GO:0003723">
    <property type="term" value="F:RNA binding"/>
    <property type="evidence" value="ECO:0007669"/>
    <property type="project" value="UniProtKB-KW"/>
</dbReference>
<evidence type="ECO:0000256" key="2">
    <source>
        <dbReference type="ARBA" id="ARBA00022481"/>
    </source>
</evidence>
<evidence type="ECO:0000256" key="4">
    <source>
        <dbReference type="ARBA" id="ARBA00022581"/>
    </source>
</evidence>
<evidence type="ECO:0000256" key="6">
    <source>
        <dbReference type="ARBA" id="ARBA00022809"/>
    </source>
</evidence>
<keyword evidence="7" id="KW-0694">RNA-binding</keyword>
<evidence type="ECO:0000256" key="9">
    <source>
        <dbReference type="ARBA" id="ARBA00022995"/>
    </source>
</evidence>
<keyword evidence="10" id="KW-0143">Chaperone</keyword>
<evidence type="ECO:0000256" key="10">
    <source>
        <dbReference type="ARBA" id="ARBA00023186"/>
    </source>
</evidence>
<keyword evidence="3" id="KW-0597">Phosphoprotein</keyword>
<keyword evidence="13" id="KW-1075">Inhibition of eukaryotic host translation factors by virus</keyword>
<evidence type="ECO:0000256" key="13">
    <source>
        <dbReference type="ARBA" id="ARBA00023325"/>
    </source>
</evidence>
<evidence type="ECO:0000256" key="14">
    <source>
        <dbReference type="SAM" id="MobiDB-lite"/>
    </source>
</evidence>
<evidence type="ECO:0000256" key="3">
    <source>
        <dbReference type="ARBA" id="ARBA00022553"/>
    </source>
</evidence>
<organism evidence="15 16">
    <name type="scientific">Pigeon adenovirus 2</name>
    <dbReference type="NCBI Taxonomy" id="1907767"/>
    <lineage>
        <taxon>Viruses</taxon>
        <taxon>Varidnaviria</taxon>
        <taxon>Bamfordvirae</taxon>
        <taxon>Preplasmiviricota</taxon>
        <taxon>Polisuviricotina</taxon>
        <taxon>Pharingeaviricetes</taxon>
        <taxon>Rowavirales</taxon>
        <taxon>Adenoviridae</taxon>
        <taxon>Aviadenovirus</taxon>
        <taxon>Aviadenovirus columbidae</taxon>
        <taxon>Pigeon aviadenovirus B</taxon>
    </lineage>
</organism>
<dbReference type="InterPro" id="IPR003381">
    <property type="entry name" value="L4"/>
</dbReference>
<feature type="compositionally biased region" description="Basic and acidic residues" evidence="14">
    <location>
        <begin position="244"/>
        <end position="253"/>
    </location>
</feature>
<keyword evidence="5" id="KW-1155">Translational shunt</keyword>
<keyword evidence="2" id="KW-0488">Methylation</keyword>
<dbReference type="GO" id="GO:0039704">
    <property type="term" value="P:viral translational shunt"/>
    <property type="evidence" value="ECO:0007669"/>
    <property type="project" value="InterPro"/>
</dbReference>
<feature type="compositionally biased region" description="Basic and acidic residues" evidence="14">
    <location>
        <begin position="940"/>
        <end position="969"/>
    </location>
</feature>
<sequence length="969" mass="109237">MNKITRKELTLTFLETLLRSGGESIPGRTLIKAIKYRTHKLYGITLPQEWEASEVSISVLASDLYGFLGEYRSILLVYGTIETLMEMTSPSENVAYGELENQHRETESEVLVEQVDTSRTTQEPEMDKTRLTDIQTQQTVEKERENGQGTHGSSTTDVVVEVPIGKLQAPYSFSSPISNTGACNASGKELEGNSLSAEENRGRDGEATPVIERDESGEGTSIRTVVSVDSYDRKNNETSEEENEGRVEHDEGRGLAGAGPNLRNCLRRQAQLLAGALREAQLLEENTTLSVEGIQLQLERFVFNPDPKVPREQAEVRYNFYPPFLTPKAICNYHIFTVTAAIPSSCKANRSGTELLRARSETRTFRRLPRWNVDFSVDDGLGDDVVPVTELREDVKLVQLQNDTSRLQWAKCRSEHVQFFSYPSLHLPPKLTRLMMETLLQPFCDEINEKASEPEMCISDEEIASILDPAGKMPSTELHKAIAARRTAVTMAIRYCLPLTLMQRFFREPSMVRKCQEVLHHTLHQGYVQLIREVGKVNLSNYSTFHGVTYNNPLNNSVVSRLLEGEDKRDYTLDTIYLFLVMTWQTAMGMWQQAIDDSTIKAYENVFVRATRELYSLSTVTDMCDFLANILMDGDRLMNELRKAFPNFTSQSQISNFRHFIMERSNLPPFGVPLLPTDMIPLAFKESPHLLWDQVYLLELAFFLLNHGGYLWEPSTERPSLTERVYCPCNLCAPHRMPSDNVALHNEVLAIGTFEIRSAEGKTFSLTPELWTNAYLDKFEPDDFFPFYVCHYVIEPKKFTKERVACVTPSPEILSLIRQIEKVREEFLLTKGKGGYRDPKTGESLTDVRAGARCVPRSSEGLPTLTARFRGGVQEEESASRALRSKTRNGASHGAGDVGAENVCDGEGRCSQNNGGRGGGYRRRIAGQSGQRFGGRNGRRNGESRASREGDKHPIKEKVQPSHVPKEEE</sequence>
<dbReference type="Pfam" id="PF02438">
    <property type="entry name" value="Adeno_100"/>
    <property type="match status" value="1"/>
</dbReference>
<dbReference type="GO" id="GO:0039606">
    <property type="term" value="P:symbiont-mediated suppression of host translation initiation"/>
    <property type="evidence" value="ECO:0007669"/>
    <property type="project" value="UniProtKB-KW"/>
</dbReference>
<feature type="compositionally biased region" description="Polar residues" evidence="14">
    <location>
        <begin position="147"/>
        <end position="156"/>
    </location>
</feature>
<dbReference type="GO" id="GO:0039657">
    <property type="term" value="P:symbiont-mediated suppression of host gene expression"/>
    <property type="evidence" value="ECO:0007669"/>
    <property type="project" value="UniProtKB-KW"/>
</dbReference>
<dbReference type="Proteomes" id="UP000201673">
    <property type="component" value="Segment"/>
</dbReference>
<feature type="region of interest" description="Disordered" evidence="14">
    <location>
        <begin position="869"/>
        <end position="969"/>
    </location>
</feature>
<evidence type="ECO:0000256" key="5">
    <source>
        <dbReference type="ARBA" id="ARBA00022586"/>
    </source>
</evidence>
<keyword evidence="11" id="KW-1035">Host cytoplasm</keyword>
<evidence type="ECO:0000256" key="12">
    <source>
        <dbReference type="ARBA" id="ARBA00023247"/>
    </source>
</evidence>
<evidence type="ECO:0000256" key="8">
    <source>
        <dbReference type="ARBA" id="ARBA00022921"/>
    </source>
</evidence>
<evidence type="ECO:0000256" key="1">
    <source>
        <dbReference type="ARBA" id="ARBA00022448"/>
    </source>
</evidence>
<evidence type="ECO:0000256" key="7">
    <source>
        <dbReference type="ARBA" id="ARBA00022884"/>
    </source>
</evidence>
<protein>
    <submittedName>
        <fullName evidence="15">Hexon assembly protein 100K</fullName>
    </submittedName>
</protein>
<dbReference type="KEGG" id="vg:29997532"/>
<keyword evidence="6" id="KW-1193">Eukaryotic host translation shutoff by virus</keyword>
<dbReference type="OrthoDB" id="1438at10239"/>
<keyword evidence="9" id="KW-1190">Host gene expression shutoff by virus</keyword>
<feature type="compositionally biased region" description="Basic and acidic residues" evidence="14">
    <location>
        <begin position="198"/>
        <end position="216"/>
    </location>
</feature>
<keyword evidence="16" id="KW-1185">Reference proteome</keyword>
<proteinExistence type="predicted"/>
<keyword evidence="12" id="KW-1262">Eukaryotic host gene expression shutoff by virus</keyword>
<dbReference type="GeneID" id="29997532"/>
<keyword evidence="4" id="KW-0945">Host-virus interaction</keyword>
<dbReference type="RefSeq" id="YP_009310440.1">
    <property type="nucleotide sequence ID" value="NC_031503.1"/>
</dbReference>
<keyword evidence="1" id="KW-0813">Transport</keyword>
<evidence type="ECO:0000313" key="15">
    <source>
        <dbReference type="EMBL" id="AOW42060.1"/>
    </source>
</evidence>
<gene>
    <name evidence="15" type="primary">p100K</name>
</gene>
<evidence type="ECO:0000313" key="16">
    <source>
        <dbReference type="Proteomes" id="UP000201673"/>
    </source>
</evidence>
<reference evidence="15 16" key="1">
    <citation type="journal article" date="2016" name="Virus Res.">
        <title>Identification of a novel aviadenovirus, designated pigeon adenovirus 2 in domestic pigeons (Columba livia).</title>
        <authorList>
            <person name="Teske L."/>
            <person name="Rubbenstroth D."/>
            <person name="Meixner M."/>
            <person name="Liere K."/>
            <person name="Bartels H."/>
            <person name="Rautenschlein S."/>
        </authorList>
    </citation>
    <scope>NUCLEOTIDE SEQUENCE [LARGE SCALE GENOMIC DNA]</scope>
    <source>
        <strain evidence="15">YPDS-Y-V1.A19.11-2013</strain>
    </source>
</reference>
<name>A0A1D8QM85_9ADEN</name>
<evidence type="ECO:0000256" key="11">
    <source>
        <dbReference type="ARBA" id="ARBA00023200"/>
    </source>
</evidence>
<feature type="region of interest" description="Disordered" evidence="14">
    <location>
        <begin position="184"/>
        <end position="258"/>
    </location>
</feature>
<keyword evidence="8" id="KW-0426">Late protein</keyword>
<accession>A0A1D8QM85</accession>
<dbReference type="EMBL" id="KX121164">
    <property type="protein sequence ID" value="AOW42060.1"/>
    <property type="molecule type" value="Genomic_DNA"/>
</dbReference>
<feature type="region of interest" description="Disordered" evidence="14">
    <location>
        <begin position="100"/>
        <end position="156"/>
    </location>
</feature>